<sequence>MRGMTLGLSLVTQVTESRQAGYGRLGQCVPSHRFAQGTFADFAVDPSKPEGAFLAHQLPPTISDDSALSTQPRAQLDYLPYDWQEEPGNTSRRTWWKQRNKLKTAEGSDITWLYGSLHTPVEWTPPPKPQSVPDTVDTDLASAHQGQKKKRISFNTVVEQCIAIEKQKNASGFFDAVDGYEEDQEGCSPRRGSSVRRS</sequence>
<keyword evidence="2" id="KW-1185">Reference proteome</keyword>
<accession>A0A9W8JMZ4</accession>
<gene>
    <name evidence="1" type="ORF">NLJ89_g11852</name>
</gene>
<proteinExistence type="predicted"/>
<protein>
    <submittedName>
        <fullName evidence="1">Uncharacterized protein</fullName>
    </submittedName>
</protein>
<organism evidence="1 2">
    <name type="scientific">Agrocybe chaxingu</name>
    <dbReference type="NCBI Taxonomy" id="84603"/>
    <lineage>
        <taxon>Eukaryota</taxon>
        <taxon>Fungi</taxon>
        <taxon>Dikarya</taxon>
        <taxon>Basidiomycota</taxon>
        <taxon>Agaricomycotina</taxon>
        <taxon>Agaricomycetes</taxon>
        <taxon>Agaricomycetidae</taxon>
        <taxon>Agaricales</taxon>
        <taxon>Agaricineae</taxon>
        <taxon>Strophariaceae</taxon>
        <taxon>Agrocybe</taxon>
    </lineage>
</organism>
<evidence type="ECO:0000313" key="2">
    <source>
        <dbReference type="Proteomes" id="UP001148786"/>
    </source>
</evidence>
<comment type="caution">
    <text evidence="1">The sequence shown here is derived from an EMBL/GenBank/DDBJ whole genome shotgun (WGS) entry which is preliminary data.</text>
</comment>
<reference evidence="1" key="1">
    <citation type="submission" date="2022-07" db="EMBL/GenBank/DDBJ databases">
        <title>Genome Sequence of Agrocybe chaxingu.</title>
        <authorList>
            <person name="Buettner E."/>
        </authorList>
    </citation>
    <scope>NUCLEOTIDE SEQUENCE</scope>
    <source>
        <strain evidence="1">MP-N11</strain>
    </source>
</reference>
<dbReference type="OrthoDB" id="5563539at2759"/>
<dbReference type="EMBL" id="JANKHO010003124">
    <property type="protein sequence ID" value="KAJ3485971.1"/>
    <property type="molecule type" value="Genomic_DNA"/>
</dbReference>
<dbReference type="Proteomes" id="UP001148786">
    <property type="component" value="Unassembled WGS sequence"/>
</dbReference>
<evidence type="ECO:0000313" key="1">
    <source>
        <dbReference type="EMBL" id="KAJ3485971.1"/>
    </source>
</evidence>
<name>A0A9W8JMZ4_9AGAR</name>
<dbReference type="AlphaFoldDB" id="A0A9W8JMZ4"/>